<dbReference type="InterPro" id="IPR036390">
    <property type="entry name" value="WH_DNA-bd_sf"/>
</dbReference>
<dbReference type="PROSITE" id="PS51000">
    <property type="entry name" value="HTH_DEOR_2"/>
    <property type="match status" value="1"/>
</dbReference>
<dbReference type="InterPro" id="IPR050313">
    <property type="entry name" value="Carb_Metab_HTH_regulators"/>
</dbReference>
<evidence type="ECO:0000259" key="4">
    <source>
        <dbReference type="PROSITE" id="PS51000"/>
    </source>
</evidence>
<evidence type="ECO:0000256" key="1">
    <source>
        <dbReference type="ARBA" id="ARBA00023015"/>
    </source>
</evidence>
<dbReference type="PANTHER" id="PTHR30363">
    <property type="entry name" value="HTH-TYPE TRANSCRIPTIONAL REGULATOR SRLR-RELATED"/>
    <property type="match status" value="1"/>
</dbReference>
<dbReference type="InterPro" id="IPR014036">
    <property type="entry name" value="DeoR-like_C"/>
</dbReference>
<keyword evidence="3" id="KW-0804">Transcription</keyword>
<dbReference type="InterPro" id="IPR001034">
    <property type="entry name" value="DeoR_HTH"/>
</dbReference>
<organism evidence="5 6">
    <name type="scientific">Aggregatibacter aphrophilus</name>
    <name type="common">Haemophilus aphrophilus</name>
    <dbReference type="NCBI Taxonomy" id="732"/>
    <lineage>
        <taxon>Bacteria</taxon>
        <taxon>Pseudomonadati</taxon>
        <taxon>Pseudomonadota</taxon>
        <taxon>Gammaproteobacteria</taxon>
        <taxon>Pasteurellales</taxon>
        <taxon>Pasteurellaceae</taxon>
        <taxon>Aggregatibacter</taxon>
    </lineage>
</organism>
<dbReference type="RefSeq" id="WP_065294668.1">
    <property type="nucleotide sequence ID" value="NZ_MAQE01000001.1"/>
</dbReference>
<dbReference type="InterPro" id="IPR036388">
    <property type="entry name" value="WH-like_DNA-bd_sf"/>
</dbReference>
<dbReference type="PANTHER" id="PTHR30363:SF44">
    <property type="entry name" value="AGA OPERON TRANSCRIPTIONAL REPRESSOR-RELATED"/>
    <property type="match status" value="1"/>
</dbReference>
<dbReference type="EMBL" id="MAQE01000001">
    <property type="protein sequence ID" value="OBY54108.1"/>
    <property type="molecule type" value="Genomic_DNA"/>
</dbReference>
<feature type="domain" description="HTH deoR-type" evidence="4">
    <location>
        <begin position="1"/>
        <end position="56"/>
    </location>
</feature>
<dbReference type="Proteomes" id="UP000092746">
    <property type="component" value="Unassembled WGS sequence"/>
</dbReference>
<dbReference type="AlphaFoldDB" id="A0AAP7GZR0"/>
<keyword evidence="1" id="KW-0805">Transcription regulation</keyword>
<dbReference type="Pfam" id="PF08220">
    <property type="entry name" value="HTH_DeoR"/>
    <property type="match status" value="1"/>
</dbReference>
<dbReference type="PROSITE" id="PS00894">
    <property type="entry name" value="HTH_DEOR_1"/>
    <property type="match status" value="1"/>
</dbReference>
<comment type="caution">
    <text evidence="5">The sequence shown here is derived from an EMBL/GenBank/DDBJ whole genome shotgun (WGS) entry which is preliminary data.</text>
</comment>
<dbReference type="Gene3D" id="3.40.50.1360">
    <property type="match status" value="1"/>
</dbReference>
<dbReference type="Gene3D" id="1.10.10.10">
    <property type="entry name" value="Winged helix-like DNA-binding domain superfamily/Winged helix DNA-binding domain"/>
    <property type="match status" value="1"/>
</dbReference>
<keyword evidence="2" id="KW-0238">DNA-binding</keyword>
<accession>A0AAP7GZR0</accession>
<reference evidence="5 6" key="1">
    <citation type="submission" date="2016-06" db="EMBL/GenBank/DDBJ databases">
        <title>Simultaneous identification of Haemophilus influenzae and Haemophilus haemolyticus using TaqMan real-time PCR.</title>
        <authorList>
            <person name="Price E.P."/>
            <person name="Sarovich D.S."/>
            <person name="Harris T."/>
            <person name="Spargo J.C."/>
            <person name="Nosworthy E."/>
            <person name="Beissbarth J."/>
            <person name="Smith-Vaughan H."/>
        </authorList>
    </citation>
    <scope>NUCLEOTIDE SEQUENCE [LARGE SCALE GENOMIC DNA]</scope>
    <source>
        <strain evidence="5 6">ATCC 7901</strain>
    </source>
</reference>
<evidence type="ECO:0000313" key="5">
    <source>
        <dbReference type="EMBL" id="OBY54108.1"/>
    </source>
</evidence>
<evidence type="ECO:0000313" key="6">
    <source>
        <dbReference type="Proteomes" id="UP000092746"/>
    </source>
</evidence>
<evidence type="ECO:0000256" key="2">
    <source>
        <dbReference type="ARBA" id="ARBA00023125"/>
    </source>
</evidence>
<protein>
    <submittedName>
        <fullName evidence="5">DeoR family transcriptional regulator</fullName>
    </submittedName>
</protein>
<proteinExistence type="predicted"/>
<dbReference type="Pfam" id="PF00455">
    <property type="entry name" value="DeoRC"/>
    <property type="match status" value="1"/>
</dbReference>
<name>A0AAP7GZR0_AGGAP</name>
<sequence>MQKRDQLILQHVNQKGKASVAELSELLSVAVETIRRDLTALENKGLLHRIHGAAVSCKTNDLGSSFQYRQRTNSDAKKSIAQNALEYFFEGAVIGLDASSTSWHFAQIIPNTPCTVITNSMHNISALMSKPNITTIATGGVYSAKYDAFYGPLSEQLLKRLHIDIGIFSCNGIDNEGNIWESNELNASVKRKMMDACDKKFLLADYSKLQRKNLIKLAELEQIDILFIDQLPSEELQHYCQEHNVLITA</sequence>
<dbReference type="InterPro" id="IPR018356">
    <property type="entry name" value="Tscrpt_reg_HTH_DeoR_CS"/>
</dbReference>
<dbReference type="SMART" id="SM00420">
    <property type="entry name" value="HTH_DEOR"/>
    <property type="match status" value="1"/>
</dbReference>
<dbReference type="SMART" id="SM01134">
    <property type="entry name" value="DeoRC"/>
    <property type="match status" value="1"/>
</dbReference>
<dbReference type="SUPFAM" id="SSF100950">
    <property type="entry name" value="NagB/RpiA/CoA transferase-like"/>
    <property type="match status" value="1"/>
</dbReference>
<dbReference type="SUPFAM" id="SSF46785">
    <property type="entry name" value="Winged helix' DNA-binding domain"/>
    <property type="match status" value="1"/>
</dbReference>
<dbReference type="GO" id="GO:0003677">
    <property type="term" value="F:DNA binding"/>
    <property type="evidence" value="ECO:0007669"/>
    <property type="project" value="UniProtKB-KW"/>
</dbReference>
<dbReference type="PRINTS" id="PR00037">
    <property type="entry name" value="HTHLACR"/>
</dbReference>
<dbReference type="GO" id="GO:0003700">
    <property type="term" value="F:DNA-binding transcription factor activity"/>
    <property type="evidence" value="ECO:0007669"/>
    <property type="project" value="InterPro"/>
</dbReference>
<evidence type="ECO:0000256" key="3">
    <source>
        <dbReference type="ARBA" id="ARBA00023163"/>
    </source>
</evidence>
<gene>
    <name evidence="5" type="ORF">BBB52_01260</name>
</gene>
<dbReference type="InterPro" id="IPR037171">
    <property type="entry name" value="NagB/RpiA_transferase-like"/>
</dbReference>